<feature type="compositionally biased region" description="Polar residues" evidence="1">
    <location>
        <begin position="147"/>
        <end position="159"/>
    </location>
</feature>
<feature type="compositionally biased region" description="Acidic residues" evidence="1">
    <location>
        <begin position="32"/>
        <end position="41"/>
    </location>
</feature>
<evidence type="ECO:0000313" key="3">
    <source>
        <dbReference type="Proteomes" id="UP000887568"/>
    </source>
</evidence>
<proteinExistence type="predicted"/>
<sequence>MSILHTAEPNDGGDTLLSDAVHNPALTSSVSDDSEPDETDVGYENPGKMTTSLQPDPEMQYDYAAVSRPAVELVVNSGNKNEGYVNSTMTSKIVAKDKPEPEQTNRQTVHPDDDDKRLDDTSGQSSNYVYDYAAIDNLPVGKGLSLGSHNKSPPNQSNREPPMVHPAPPATDPGRPDSKYDDVAVGNNSDQLVVDVEQDRAYVNQKVFAKRRLGEDKQAPKRSDAGTECSPSDRSQQPVRAFITARDPPVPTDDAYAYAEIPSIVTNPSPRDSPPACYESIAPGQSPLSDGGYQALNPAGLEGENKYTPLILEK</sequence>
<feature type="region of interest" description="Disordered" evidence="1">
    <location>
        <begin position="1"/>
        <end position="58"/>
    </location>
</feature>
<dbReference type="EnsemblMetazoa" id="XM_038202637.1">
    <property type="protein sequence ID" value="XP_038058565.1"/>
    <property type="gene ID" value="LOC119729844"/>
</dbReference>
<dbReference type="Proteomes" id="UP000887568">
    <property type="component" value="Unplaced"/>
</dbReference>
<reference evidence="2" key="1">
    <citation type="submission" date="2022-11" db="UniProtKB">
        <authorList>
            <consortium name="EnsemblMetazoa"/>
        </authorList>
    </citation>
    <scope>IDENTIFICATION</scope>
</reference>
<protein>
    <submittedName>
        <fullName evidence="2">Uncharacterized protein</fullName>
    </submittedName>
</protein>
<feature type="region of interest" description="Disordered" evidence="1">
    <location>
        <begin position="76"/>
        <end position="125"/>
    </location>
</feature>
<dbReference type="GeneID" id="119729844"/>
<dbReference type="OrthoDB" id="10233642at2759"/>
<feature type="compositionally biased region" description="Polar residues" evidence="1">
    <location>
        <begin position="229"/>
        <end position="238"/>
    </location>
</feature>
<accession>A0A914A4E7</accession>
<feature type="compositionally biased region" description="Polar residues" evidence="1">
    <location>
        <begin position="76"/>
        <end position="91"/>
    </location>
</feature>
<dbReference type="AlphaFoldDB" id="A0A914A4E7"/>
<feature type="region of interest" description="Disordered" evidence="1">
    <location>
        <begin position="207"/>
        <end position="314"/>
    </location>
</feature>
<keyword evidence="3" id="KW-1185">Reference proteome</keyword>
<name>A0A914A4E7_PATMI</name>
<feature type="compositionally biased region" description="Basic and acidic residues" evidence="1">
    <location>
        <begin position="212"/>
        <end position="225"/>
    </location>
</feature>
<organism evidence="2 3">
    <name type="scientific">Patiria miniata</name>
    <name type="common">Bat star</name>
    <name type="synonym">Asterina miniata</name>
    <dbReference type="NCBI Taxonomy" id="46514"/>
    <lineage>
        <taxon>Eukaryota</taxon>
        <taxon>Metazoa</taxon>
        <taxon>Echinodermata</taxon>
        <taxon>Eleutherozoa</taxon>
        <taxon>Asterozoa</taxon>
        <taxon>Asteroidea</taxon>
        <taxon>Valvatacea</taxon>
        <taxon>Valvatida</taxon>
        <taxon>Asterinidae</taxon>
        <taxon>Patiria</taxon>
    </lineage>
</organism>
<dbReference type="RefSeq" id="XP_038058565.1">
    <property type="nucleotide sequence ID" value="XM_038202637.1"/>
</dbReference>
<evidence type="ECO:0000313" key="2">
    <source>
        <dbReference type="EnsemblMetazoa" id="XP_038058565.1"/>
    </source>
</evidence>
<feature type="region of interest" description="Disordered" evidence="1">
    <location>
        <begin position="139"/>
        <end position="192"/>
    </location>
</feature>
<evidence type="ECO:0000256" key="1">
    <source>
        <dbReference type="SAM" id="MobiDB-lite"/>
    </source>
</evidence>
<feature type="compositionally biased region" description="Basic and acidic residues" evidence="1">
    <location>
        <begin position="94"/>
        <end position="120"/>
    </location>
</feature>